<reference evidence="3 5" key="2">
    <citation type="submission" date="2019-04" db="EMBL/GenBank/DDBJ databases">
        <authorList>
            <person name="Schori C."/>
            <person name="Ahrens C."/>
        </authorList>
    </citation>
    <scope>NUCLEOTIDE SEQUENCE [LARGE SCALE GENOMIC DNA]</scope>
    <source>
        <strain evidence="3 5">DSM 2950</strain>
    </source>
</reference>
<dbReference type="GO" id="GO:0007165">
    <property type="term" value="P:signal transduction"/>
    <property type="evidence" value="ECO:0007669"/>
    <property type="project" value="InterPro"/>
</dbReference>
<dbReference type="GeneID" id="75051186"/>
<dbReference type="Gene3D" id="2.30.30.40">
    <property type="entry name" value="SH3 Domains"/>
    <property type="match status" value="1"/>
</dbReference>
<evidence type="ECO:0000313" key="2">
    <source>
        <dbReference type="EMBL" id="QBE98156.1"/>
    </source>
</evidence>
<evidence type="ECO:0000313" key="4">
    <source>
        <dbReference type="Proteomes" id="UP000289794"/>
    </source>
</evidence>
<dbReference type="PROSITE" id="PS50851">
    <property type="entry name" value="CHEW"/>
    <property type="match status" value="1"/>
</dbReference>
<dbReference type="SMART" id="SM00260">
    <property type="entry name" value="CheW"/>
    <property type="match status" value="1"/>
</dbReference>
<organism evidence="2 4">
    <name type="scientific">Blautia producta</name>
    <dbReference type="NCBI Taxonomy" id="33035"/>
    <lineage>
        <taxon>Bacteria</taxon>
        <taxon>Bacillati</taxon>
        <taxon>Bacillota</taxon>
        <taxon>Clostridia</taxon>
        <taxon>Lachnospirales</taxon>
        <taxon>Lachnospiraceae</taxon>
        <taxon>Blautia</taxon>
    </lineage>
</organism>
<evidence type="ECO:0000313" key="3">
    <source>
        <dbReference type="EMBL" id="QMW78646.1"/>
    </source>
</evidence>
<dbReference type="Proteomes" id="UP000289794">
    <property type="component" value="Chromosome"/>
</dbReference>
<accession>A0A4P6M109</accession>
<dbReference type="RefSeq" id="WP_018594036.1">
    <property type="nucleotide sequence ID" value="NZ_AP031416.1"/>
</dbReference>
<dbReference type="Gene3D" id="2.40.50.180">
    <property type="entry name" value="CheA-289, Domain 4"/>
    <property type="match status" value="1"/>
</dbReference>
<dbReference type="SUPFAM" id="SSF50341">
    <property type="entry name" value="CheW-like"/>
    <property type="match status" value="1"/>
</dbReference>
<dbReference type="Pfam" id="PF01584">
    <property type="entry name" value="CheW"/>
    <property type="match status" value="1"/>
</dbReference>
<dbReference type="GO" id="GO:0006935">
    <property type="term" value="P:chemotaxis"/>
    <property type="evidence" value="ECO:0007669"/>
    <property type="project" value="InterPro"/>
</dbReference>
<dbReference type="KEGG" id="bpro:PMF13cell1_03722"/>
<feature type="domain" description="CheW-like" evidence="1">
    <location>
        <begin position="6"/>
        <end position="148"/>
    </location>
</feature>
<gene>
    <name evidence="3" type="ORF">E5259_14180</name>
    <name evidence="2" type="ORF">PMF13cell1_03722</name>
</gene>
<name>A0A4P6M109_9FIRM</name>
<sequence>MSENEINEILCFPGIRKNYAVDFSCVVEISYDFKISKIPCMPPDFEGVCSYKGVMIPVIRIEEEQEIKETEDGDQSRVIVVIVKHQKYLLGIRLSGEPYIISYTAADKITNPLGAAASDRWKEKGLYRYGEKLFSVIDVARTLESMIFYP</sequence>
<reference evidence="2 4" key="1">
    <citation type="submission" date="2019-01" db="EMBL/GenBank/DDBJ databases">
        <title>PMF-metabolizing Aryl O-demethylase.</title>
        <authorList>
            <person name="Kim M."/>
        </authorList>
    </citation>
    <scope>NUCLEOTIDE SEQUENCE [LARGE SCALE GENOMIC DNA]</scope>
    <source>
        <strain evidence="2 4">PMF1</strain>
    </source>
</reference>
<dbReference type="InterPro" id="IPR036061">
    <property type="entry name" value="CheW-like_dom_sf"/>
</dbReference>
<dbReference type="InterPro" id="IPR002545">
    <property type="entry name" value="CheW-lke_dom"/>
</dbReference>
<dbReference type="AlphaFoldDB" id="A0A4P6M109"/>
<dbReference type="EMBL" id="CP035945">
    <property type="protein sequence ID" value="QBE98156.1"/>
    <property type="molecule type" value="Genomic_DNA"/>
</dbReference>
<evidence type="ECO:0000313" key="5">
    <source>
        <dbReference type="Proteomes" id="UP000515789"/>
    </source>
</evidence>
<protein>
    <recommendedName>
        <fullName evidence="1">CheW-like domain-containing protein</fullName>
    </recommendedName>
</protein>
<dbReference type="Proteomes" id="UP000515789">
    <property type="component" value="Chromosome"/>
</dbReference>
<proteinExistence type="predicted"/>
<dbReference type="EMBL" id="CP039126">
    <property type="protein sequence ID" value="QMW78646.1"/>
    <property type="molecule type" value="Genomic_DNA"/>
</dbReference>
<evidence type="ECO:0000259" key="1">
    <source>
        <dbReference type="PROSITE" id="PS50851"/>
    </source>
</evidence>